<dbReference type="PANTHER" id="PTHR45799:SF7">
    <property type="entry name" value="RETICULON"/>
    <property type="match status" value="1"/>
</dbReference>
<evidence type="ECO:0000313" key="10">
    <source>
        <dbReference type="Proteomes" id="UP000694397"/>
    </source>
</evidence>
<keyword evidence="5 6" id="KW-0472">Membrane</keyword>
<dbReference type="AlphaFoldDB" id="A0A8C9TKK2"/>
<feature type="transmembrane region" description="Helical" evidence="6">
    <location>
        <begin position="109"/>
        <end position="131"/>
    </location>
</feature>
<name>A0A8C9TKK2_SCLFO</name>
<sequence>MASKAMDLIYWKELEKTGIVFTGLVISLLCMFQFTAISVWSNFCLAIMCFTFPVRLLYKAVELLRRKNVEHPFKSYLERDLSLTDEQTVYYVERIVLLTASAVMEIKHLLFVGSIFDSIKFIVLLYLLTYVGAQCNGLTLVIAGLISVFSLPLFYKRQEERINKLVRMVQTRVKTTKEITQRAKQTATPPPTSAAKVKAKAK</sequence>
<dbReference type="OrthoDB" id="567788at2759"/>
<dbReference type="Gene3D" id="1.20.5.2480">
    <property type="match status" value="1"/>
</dbReference>
<dbReference type="GO" id="GO:0043005">
    <property type="term" value="C:neuron projection"/>
    <property type="evidence" value="ECO:0007669"/>
    <property type="project" value="TreeGrafter"/>
</dbReference>
<reference evidence="9" key="3">
    <citation type="submission" date="2025-09" db="UniProtKB">
        <authorList>
            <consortium name="Ensembl"/>
        </authorList>
    </citation>
    <scope>IDENTIFICATION</scope>
</reference>
<dbReference type="PANTHER" id="PTHR45799">
    <property type="entry name" value="RETICULON-LIKE PROTEIN"/>
    <property type="match status" value="1"/>
</dbReference>
<dbReference type="InterPro" id="IPR003388">
    <property type="entry name" value="Reticulon"/>
</dbReference>
<keyword evidence="4 6" id="KW-1133">Transmembrane helix</keyword>
<gene>
    <name evidence="9" type="primary">LOC108934276</name>
</gene>
<keyword evidence="2 6" id="KW-0812">Transmembrane</keyword>
<dbReference type="GO" id="GO:0071787">
    <property type="term" value="P:endoplasmic reticulum tubular network formation"/>
    <property type="evidence" value="ECO:0007669"/>
    <property type="project" value="TreeGrafter"/>
</dbReference>
<feature type="transmembrane region" description="Helical" evidence="6">
    <location>
        <begin position="137"/>
        <end position="155"/>
    </location>
</feature>
<dbReference type="GeneID" id="108934276"/>
<dbReference type="GO" id="GO:0007420">
    <property type="term" value="P:brain development"/>
    <property type="evidence" value="ECO:0007669"/>
    <property type="project" value="TreeGrafter"/>
</dbReference>
<dbReference type="GO" id="GO:0005789">
    <property type="term" value="C:endoplasmic reticulum membrane"/>
    <property type="evidence" value="ECO:0007669"/>
    <property type="project" value="UniProtKB-SubCell"/>
</dbReference>
<dbReference type="InterPro" id="IPR046964">
    <property type="entry name" value="RTN1-4"/>
</dbReference>
<dbReference type="Pfam" id="PF02453">
    <property type="entry name" value="Reticulon"/>
    <property type="match status" value="1"/>
</dbReference>
<dbReference type="Ensembl" id="ENSSFOT00015051185.1">
    <property type="protein sequence ID" value="ENSSFOP00015053404.1"/>
    <property type="gene ID" value="ENSSFOG00015032049.1"/>
</dbReference>
<evidence type="ECO:0000313" key="9">
    <source>
        <dbReference type="Ensembl" id="ENSSFOP00015053404.1"/>
    </source>
</evidence>
<protein>
    <recommendedName>
        <fullName evidence="6">Reticulon</fullName>
    </recommendedName>
</protein>
<keyword evidence="3 6" id="KW-0256">Endoplasmic reticulum</keyword>
<evidence type="ECO:0000256" key="3">
    <source>
        <dbReference type="ARBA" id="ARBA00022824"/>
    </source>
</evidence>
<dbReference type="GO" id="GO:0014069">
    <property type="term" value="C:postsynaptic density"/>
    <property type="evidence" value="ECO:0007669"/>
    <property type="project" value="TreeGrafter"/>
</dbReference>
<proteinExistence type="predicted"/>
<evidence type="ECO:0000259" key="8">
    <source>
        <dbReference type="PROSITE" id="PS50845"/>
    </source>
</evidence>
<feature type="domain" description="Reticulon" evidence="8">
    <location>
        <begin position="5"/>
        <end position="200"/>
    </location>
</feature>
<evidence type="ECO:0000256" key="7">
    <source>
        <dbReference type="SAM" id="MobiDB-lite"/>
    </source>
</evidence>
<feature type="transmembrane region" description="Helical" evidence="6">
    <location>
        <begin position="40"/>
        <end position="58"/>
    </location>
</feature>
<dbReference type="GO" id="GO:0030182">
    <property type="term" value="P:neuron differentiation"/>
    <property type="evidence" value="ECO:0007669"/>
    <property type="project" value="TreeGrafter"/>
</dbReference>
<organism evidence="9 10">
    <name type="scientific">Scleropages formosus</name>
    <name type="common">Asian bonytongue</name>
    <name type="synonym">Osteoglossum formosum</name>
    <dbReference type="NCBI Taxonomy" id="113540"/>
    <lineage>
        <taxon>Eukaryota</taxon>
        <taxon>Metazoa</taxon>
        <taxon>Chordata</taxon>
        <taxon>Craniata</taxon>
        <taxon>Vertebrata</taxon>
        <taxon>Euteleostomi</taxon>
        <taxon>Actinopterygii</taxon>
        <taxon>Neopterygii</taxon>
        <taxon>Teleostei</taxon>
        <taxon>Osteoglossocephala</taxon>
        <taxon>Osteoglossomorpha</taxon>
        <taxon>Osteoglossiformes</taxon>
        <taxon>Osteoglossidae</taxon>
        <taxon>Scleropages</taxon>
    </lineage>
</organism>
<evidence type="ECO:0000256" key="2">
    <source>
        <dbReference type="ARBA" id="ARBA00022692"/>
    </source>
</evidence>
<evidence type="ECO:0000256" key="4">
    <source>
        <dbReference type="ARBA" id="ARBA00022989"/>
    </source>
</evidence>
<comment type="subcellular location">
    <subcellularLocation>
        <location evidence="1 6">Endoplasmic reticulum membrane</location>
        <topology evidence="1 6">Multi-pass membrane protein</topology>
    </subcellularLocation>
</comment>
<evidence type="ECO:0000256" key="5">
    <source>
        <dbReference type="ARBA" id="ARBA00023136"/>
    </source>
</evidence>
<reference evidence="9 10" key="1">
    <citation type="submission" date="2019-04" db="EMBL/GenBank/DDBJ databases">
        <authorList>
            <consortium name="Wellcome Sanger Institute Data Sharing"/>
        </authorList>
    </citation>
    <scope>NUCLEOTIDE SEQUENCE [LARGE SCALE GENOMIC DNA]</scope>
</reference>
<evidence type="ECO:0000256" key="1">
    <source>
        <dbReference type="ARBA" id="ARBA00004477"/>
    </source>
</evidence>
<keyword evidence="10" id="KW-1185">Reference proteome</keyword>
<evidence type="ECO:0000256" key="6">
    <source>
        <dbReference type="RuleBase" id="RU210713"/>
    </source>
</evidence>
<accession>A0A8C9TKK2</accession>
<dbReference type="KEGG" id="sfm:108934276"/>
<dbReference type="GeneTree" id="ENSGT00940000160599"/>
<reference evidence="9" key="2">
    <citation type="submission" date="2025-08" db="UniProtKB">
        <authorList>
            <consortium name="Ensembl"/>
        </authorList>
    </citation>
    <scope>IDENTIFICATION</scope>
</reference>
<feature type="region of interest" description="Disordered" evidence="7">
    <location>
        <begin position="179"/>
        <end position="202"/>
    </location>
</feature>
<dbReference type="PROSITE" id="PS50845">
    <property type="entry name" value="RETICULON"/>
    <property type="match status" value="1"/>
</dbReference>
<dbReference type="Proteomes" id="UP000694397">
    <property type="component" value="Chromosome 4"/>
</dbReference>
<dbReference type="RefSeq" id="XP_018607378.1">
    <property type="nucleotide sequence ID" value="XM_018751862.2"/>
</dbReference>